<protein>
    <submittedName>
        <fullName evidence="4">Helix-turn-helix transcriptional regulator</fullName>
    </submittedName>
</protein>
<proteinExistence type="predicted"/>
<dbReference type="GO" id="GO:0005524">
    <property type="term" value="F:ATP binding"/>
    <property type="evidence" value="ECO:0007669"/>
    <property type="project" value="UniProtKB-KW"/>
</dbReference>
<reference evidence="4" key="2">
    <citation type="submission" date="2020-09" db="EMBL/GenBank/DDBJ databases">
        <authorList>
            <person name="Sun Q."/>
            <person name="Ohkuma M."/>
        </authorList>
    </citation>
    <scope>NUCLEOTIDE SEQUENCE</scope>
    <source>
        <strain evidence="4">JCM 3035</strain>
    </source>
</reference>
<comment type="caution">
    <text evidence="4">The sequence shown here is derived from an EMBL/GenBank/DDBJ whole genome shotgun (WGS) entry which is preliminary data.</text>
</comment>
<dbReference type="GO" id="GO:0006355">
    <property type="term" value="P:regulation of DNA-templated transcription"/>
    <property type="evidence" value="ECO:0007669"/>
    <property type="project" value="InterPro"/>
</dbReference>
<gene>
    <name evidence="4" type="ORF">GCM10010094_77830</name>
</gene>
<dbReference type="Gene3D" id="3.40.50.300">
    <property type="entry name" value="P-loop containing nucleotide triphosphate hydrolases"/>
    <property type="match status" value="1"/>
</dbReference>
<reference evidence="4" key="1">
    <citation type="journal article" date="2014" name="Int. J. Syst. Evol. Microbiol.">
        <title>Complete genome sequence of Corynebacterium casei LMG S-19264T (=DSM 44701T), isolated from a smear-ripened cheese.</title>
        <authorList>
            <consortium name="US DOE Joint Genome Institute (JGI-PGF)"/>
            <person name="Walter F."/>
            <person name="Albersmeier A."/>
            <person name="Kalinowski J."/>
            <person name="Ruckert C."/>
        </authorList>
    </citation>
    <scope>NUCLEOTIDE SEQUENCE</scope>
    <source>
        <strain evidence="4">JCM 3035</strain>
    </source>
</reference>
<evidence type="ECO:0000259" key="3">
    <source>
        <dbReference type="PROSITE" id="PS50043"/>
    </source>
</evidence>
<dbReference type="GO" id="GO:0004016">
    <property type="term" value="F:adenylate cyclase activity"/>
    <property type="evidence" value="ECO:0007669"/>
    <property type="project" value="TreeGrafter"/>
</dbReference>
<evidence type="ECO:0000313" key="4">
    <source>
        <dbReference type="EMBL" id="GGL05491.1"/>
    </source>
</evidence>
<dbReference type="InterPro" id="IPR036388">
    <property type="entry name" value="WH-like_DNA-bd_sf"/>
</dbReference>
<dbReference type="SMART" id="SM00421">
    <property type="entry name" value="HTH_LUXR"/>
    <property type="match status" value="1"/>
</dbReference>
<dbReference type="Pfam" id="PF13191">
    <property type="entry name" value="AAA_16"/>
    <property type="match status" value="1"/>
</dbReference>
<dbReference type="PANTHER" id="PTHR16305">
    <property type="entry name" value="TESTICULAR SOLUBLE ADENYLYL CYCLASE"/>
    <property type="match status" value="1"/>
</dbReference>
<keyword evidence="2" id="KW-0067">ATP-binding</keyword>
<dbReference type="Gene3D" id="1.10.10.10">
    <property type="entry name" value="Winged helix-like DNA-binding domain superfamily/Winged helix DNA-binding domain"/>
    <property type="match status" value="1"/>
</dbReference>
<dbReference type="PRINTS" id="PR00038">
    <property type="entry name" value="HTHLUXR"/>
</dbReference>
<dbReference type="PROSITE" id="PS50043">
    <property type="entry name" value="HTH_LUXR_2"/>
    <property type="match status" value="1"/>
</dbReference>
<keyword evidence="5" id="KW-1185">Reference proteome</keyword>
<dbReference type="PANTHER" id="PTHR16305:SF35">
    <property type="entry name" value="TRANSCRIPTIONAL ACTIVATOR DOMAIN"/>
    <property type="match status" value="1"/>
</dbReference>
<name>A0A917VQX1_9ACTN</name>
<dbReference type="SUPFAM" id="SSF46894">
    <property type="entry name" value="C-terminal effector domain of the bipartite response regulators"/>
    <property type="match status" value="1"/>
</dbReference>
<dbReference type="AlphaFoldDB" id="A0A917VQX1"/>
<feature type="domain" description="HTH luxR-type" evidence="3">
    <location>
        <begin position="869"/>
        <end position="934"/>
    </location>
</feature>
<dbReference type="InterPro" id="IPR000792">
    <property type="entry name" value="Tscrpt_reg_LuxR_C"/>
</dbReference>
<dbReference type="CDD" id="cd06170">
    <property type="entry name" value="LuxR_C_like"/>
    <property type="match status" value="1"/>
</dbReference>
<dbReference type="SUPFAM" id="SSF52540">
    <property type="entry name" value="P-loop containing nucleoside triphosphate hydrolases"/>
    <property type="match status" value="1"/>
</dbReference>
<evidence type="ECO:0000256" key="1">
    <source>
        <dbReference type="ARBA" id="ARBA00022741"/>
    </source>
</evidence>
<organism evidence="4 5">
    <name type="scientific">Streptomyces flaveus</name>
    <dbReference type="NCBI Taxonomy" id="66370"/>
    <lineage>
        <taxon>Bacteria</taxon>
        <taxon>Bacillati</taxon>
        <taxon>Actinomycetota</taxon>
        <taxon>Actinomycetes</taxon>
        <taxon>Kitasatosporales</taxon>
        <taxon>Streptomycetaceae</taxon>
        <taxon>Streptomyces</taxon>
        <taxon>Streptomyces aurantiacus group</taxon>
    </lineage>
</organism>
<sequence length="937" mass="100073">MDGTDPPTQPTAAPVAAPWLRPSPGIVGREREKRLLASLSGAAPDRGAALMLWGEPGVGKTSLLDDSAHHTDCRVLRIQGAESEAILPYAALADLLLPIQQYFAEIPKVQREALEACLALSGKPSVSPYPACIGALNVLSAAGQERPTLLLADDLHWMDPSSQQALLFVARRLSSERLAIVLTLREEHRELGARSGLPMVEVPPLSRAECAELLAVRNLDVAPSVCDRLVEISGGNPLALLEAASGLSTAQLRGGQPMPHLPSLGCELERAWSLRIGLLSAETRKALTLLAASHSSTAGALQPALAIQGLPLAALSPAEQAGLVIQTVDGLEFCHPVLRAVALRQAPLEQRLGAFRALAEASSGTLRAWYMAAASTGPDEEAVRALVEAATEARHRSAFGESAVAWRRAAELTSQPDLRAERLHQAAADAFIGGASFRMAWCDEALHLTEDLRTRSDIELLRGRVHIWQGEPSEAHRLLVEAAELIRGKDPARASVLLAEAASAAVMAARIGAAAEAAEEAAALVGAPGDWISTVILGLVRIMQGSVSEGKSLLRAAAPALASADPIRHQQLLILSAQAWNTAEDRREGARLLDVVIKAAAQHSAPAALAPALAMRSELETWAGRWSAAYADAEESLRWSEELRQISCIGYSLACLARLDAVRGQLADCEERVDRARAEAGSHHIGCLETYLTSALGLAALTRGDHAMAVEQLEKAFDETHRAELGNPIVVPFAADLAEAQIRTGNISRAVEVVSWLEERARGTGLAWPVATSARCRGLLAQTAEEAETHFKAAVCTHELTDVPFEHARTLLCRGEVLRRFRQPTAAREPLLAALKMFESLGAGPWVRRASVELAAAGMLPGNRRVPSGPRLVDRLTSQELQVARAVARGLSNTEAAVSLFVSRKTVEAHLTRVYRKLSVRSRTELTRALTEAGLAN</sequence>
<dbReference type="GO" id="GO:0005737">
    <property type="term" value="C:cytoplasm"/>
    <property type="evidence" value="ECO:0007669"/>
    <property type="project" value="TreeGrafter"/>
</dbReference>
<dbReference type="InterPro" id="IPR011990">
    <property type="entry name" value="TPR-like_helical_dom_sf"/>
</dbReference>
<evidence type="ECO:0000256" key="2">
    <source>
        <dbReference type="ARBA" id="ARBA00022840"/>
    </source>
</evidence>
<dbReference type="Gene3D" id="1.25.40.10">
    <property type="entry name" value="Tetratricopeptide repeat domain"/>
    <property type="match status" value="1"/>
</dbReference>
<dbReference type="Proteomes" id="UP000637788">
    <property type="component" value="Unassembled WGS sequence"/>
</dbReference>
<dbReference type="InterPro" id="IPR027417">
    <property type="entry name" value="P-loop_NTPase"/>
</dbReference>
<dbReference type="EMBL" id="BMPQ01000032">
    <property type="protein sequence ID" value="GGL05491.1"/>
    <property type="molecule type" value="Genomic_DNA"/>
</dbReference>
<dbReference type="InterPro" id="IPR041664">
    <property type="entry name" value="AAA_16"/>
</dbReference>
<accession>A0A917VQX1</accession>
<evidence type="ECO:0000313" key="5">
    <source>
        <dbReference type="Proteomes" id="UP000637788"/>
    </source>
</evidence>
<dbReference type="Pfam" id="PF00196">
    <property type="entry name" value="GerE"/>
    <property type="match status" value="1"/>
</dbReference>
<dbReference type="GO" id="GO:0003677">
    <property type="term" value="F:DNA binding"/>
    <property type="evidence" value="ECO:0007669"/>
    <property type="project" value="InterPro"/>
</dbReference>
<dbReference type="InterPro" id="IPR016032">
    <property type="entry name" value="Sig_transdc_resp-reg_C-effctor"/>
</dbReference>
<keyword evidence="1" id="KW-0547">Nucleotide-binding</keyword>